<name>A0ABV6WRI9_9ACTN</name>
<dbReference type="EMBL" id="JBHFAA010000025">
    <property type="protein sequence ID" value="MFC1428589.1"/>
    <property type="molecule type" value="Genomic_DNA"/>
</dbReference>
<protein>
    <recommendedName>
        <fullName evidence="3">PIN domain-containing protein</fullName>
    </recommendedName>
</protein>
<sequence>MTPGTVVLDHTALAALAAGNRFLSYVYDTTHNSPQRRILVPTSCLAQAERDRPGSADYFASLEALTFLDLDLAAASAVGRSTLPWPHAHAAHAAAPNVDWPQGLPLLTDDTPAYQGLGIRCFPLQPPN</sequence>
<organism evidence="1 2">
    <name type="scientific">Streptacidiphilus alkalitolerans</name>
    <dbReference type="NCBI Taxonomy" id="3342712"/>
    <lineage>
        <taxon>Bacteria</taxon>
        <taxon>Bacillati</taxon>
        <taxon>Actinomycetota</taxon>
        <taxon>Actinomycetes</taxon>
        <taxon>Kitasatosporales</taxon>
        <taxon>Streptomycetaceae</taxon>
        <taxon>Streptacidiphilus</taxon>
    </lineage>
</organism>
<comment type="caution">
    <text evidence="1">The sequence shown here is derived from an EMBL/GenBank/DDBJ whole genome shotgun (WGS) entry which is preliminary data.</text>
</comment>
<evidence type="ECO:0000313" key="2">
    <source>
        <dbReference type="Proteomes" id="UP001592529"/>
    </source>
</evidence>
<evidence type="ECO:0008006" key="3">
    <source>
        <dbReference type="Google" id="ProtNLM"/>
    </source>
</evidence>
<gene>
    <name evidence="1" type="ORF">ACEZCY_36045</name>
</gene>
<evidence type="ECO:0000313" key="1">
    <source>
        <dbReference type="EMBL" id="MFC1428589.1"/>
    </source>
</evidence>
<dbReference type="Proteomes" id="UP001592529">
    <property type="component" value="Unassembled WGS sequence"/>
</dbReference>
<keyword evidence="2" id="KW-1185">Reference proteome</keyword>
<accession>A0ABV6WRI9</accession>
<proteinExistence type="predicted"/>
<dbReference type="RefSeq" id="WP_380528066.1">
    <property type="nucleotide sequence ID" value="NZ_JBHFAA010000025.1"/>
</dbReference>
<reference evidence="1 2" key="1">
    <citation type="submission" date="2024-09" db="EMBL/GenBank/DDBJ databases">
        <authorList>
            <person name="Lee S.D."/>
        </authorList>
    </citation>
    <scope>NUCLEOTIDE SEQUENCE [LARGE SCALE GENOMIC DNA]</scope>
    <source>
        <strain evidence="1 2">N1-12</strain>
    </source>
</reference>